<dbReference type="RefSeq" id="WP_284824151.1">
    <property type="nucleotide sequence ID" value="NZ_CP126969.1"/>
</dbReference>
<evidence type="ECO:0000313" key="2">
    <source>
        <dbReference type="EMBL" id="WIM67221.1"/>
    </source>
</evidence>
<evidence type="ECO:0000256" key="1">
    <source>
        <dbReference type="SAM" id="Phobius"/>
    </source>
</evidence>
<feature type="transmembrane region" description="Helical" evidence="1">
    <location>
        <begin position="25"/>
        <end position="46"/>
    </location>
</feature>
<gene>
    <name evidence="2" type="ORF">QP027_08840</name>
</gene>
<keyword evidence="1" id="KW-0472">Membrane</keyword>
<sequence length="140" mass="15403">MITPDEARDALAEVSSISEQARGNVAWWAAILGSVILGVSTSLFSFRTYLPAGIALAAGIGCIVIFKLSTRPRKKTRINRGEYFLFKPQPKYYFLMFIASAALPWLVARGPEAHLAWAAFMGIYACVLALFACIQEANQR</sequence>
<organism evidence="2 3">
    <name type="scientific">Corynebacterium breve</name>
    <dbReference type="NCBI Taxonomy" id="3049799"/>
    <lineage>
        <taxon>Bacteria</taxon>
        <taxon>Bacillati</taxon>
        <taxon>Actinomycetota</taxon>
        <taxon>Actinomycetes</taxon>
        <taxon>Mycobacteriales</taxon>
        <taxon>Corynebacteriaceae</taxon>
        <taxon>Corynebacterium</taxon>
    </lineage>
</organism>
<dbReference type="EMBL" id="CP126969">
    <property type="protein sequence ID" value="WIM67221.1"/>
    <property type="molecule type" value="Genomic_DNA"/>
</dbReference>
<name>A0ABY8VE43_9CORY</name>
<feature type="transmembrane region" description="Helical" evidence="1">
    <location>
        <begin position="114"/>
        <end position="134"/>
    </location>
</feature>
<protein>
    <submittedName>
        <fullName evidence="2">Uncharacterized protein</fullName>
    </submittedName>
</protein>
<feature type="transmembrane region" description="Helical" evidence="1">
    <location>
        <begin position="52"/>
        <end position="70"/>
    </location>
</feature>
<reference evidence="2 3" key="1">
    <citation type="submission" date="2023-05" db="EMBL/GenBank/DDBJ databases">
        <title>Corynebacterium suedekumii sp. nov. and Corynebacterium breve sp. nov. isolated from raw cow's milk.</title>
        <authorList>
            <person name="Baer M.K."/>
            <person name="Mehl L."/>
            <person name="Hellmuth R."/>
            <person name="Marke G."/>
            <person name="Lipski A."/>
        </authorList>
    </citation>
    <scope>NUCLEOTIDE SEQUENCE [LARGE SCALE GENOMIC DNA]</scope>
    <source>
        <strain evidence="2 3">R4</strain>
    </source>
</reference>
<accession>A0ABY8VE43</accession>
<dbReference type="Proteomes" id="UP001225598">
    <property type="component" value="Chromosome"/>
</dbReference>
<keyword evidence="1" id="KW-1133">Transmembrane helix</keyword>
<feature type="transmembrane region" description="Helical" evidence="1">
    <location>
        <begin position="91"/>
        <end position="108"/>
    </location>
</feature>
<keyword evidence="3" id="KW-1185">Reference proteome</keyword>
<proteinExistence type="predicted"/>
<keyword evidence="1" id="KW-0812">Transmembrane</keyword>
<evidence type="ECO:0000313" key="3">
    <source>
        <dbReference type="Proteomes" id="UP001225598"/>
    </source>
</evidence>